<dbReference type="Pfam" id="PF00291">
    <property type="entry name" value="PALP"/>
    <property type="match status" value="1"/>
</dbReference>
<name>A0ABS7GB40_9BACT</name>
<dbReference type="EMBL" id="JAICCF010000001">
    <property type="protein sequence ID" value="MBW8684029.1"/>
    <property type="molecule type" value="Genomic_DNA"/>
</dbReference>
<sequence length="309" mass="33205">MQFNYNNISLQQITPPWLPAEIQAWVLRLDLLHPEVSGNKWFKLKHNLDAAIRQGKQRLVTFGGAYSNHIAATAAACHLAGFPCTGIIRGEQAAELSHTLKGAAAKGMELVFISREAYRNKANTDWEALYPEAYIVPEGGNNALGAKGCEEILPLAVEALKNTPLKQSAGVDKSGISDPDTFTHIACAVGTGTTLAGIINSAAPGQTVLGYVVLKGATYLEGEIQALLHPQPLPHWELLHMHHGGGYAKVSPELKAFIAASNEDMHLPLDIVYTGKLLMGFRTDVQAGRYPYGSNVLLIHTGGLQGNAI</sequence>
<dbReference type="PANTHER" id="PTHR43780:SF2">
    <property type="entry name" value="1-AMINOCYCLOPROPANE-1-CARBOXYLATE DEAMINASE-RELATED"/>
    <property type="match status" value="1"/>
</dbReference>
<comment type="similarity">
    <text evidence="2">Belongs to the ACC deaminase/D-cysteine desulfhydrase family.</text>
</comment>
<proteinExistence type="inferred from homology"/>
<evidence type="ECO:0000313" key="6">
    <source>
        <dbReference type="Proteomes" id="UP000812961"/>
    </source>
</evidence>
<dbReference type="PIRSF" id="PIRSF006278">
    <property type="entry name" value="ACCD_DCysDesulf"/>
    <property type="match status" value="1"/>
</dbReference>
<dbReference type="PANTHER" id="PTHR43780">
    <property type="entry name" value="1-AMINOCYCLOPROPANE-1-CARBOXYLATE DEAMINASE-RELATED"/>
    <property type="match status" value="1"/>
</dbReference>
<evidence type="ECO:0000313" key="5">
    <source>
        <dbReference type="EMBL" id="MBW8684029.1"/>
    </source>
</evidence>
<reference evidence="5 6" key="1">
    <citation type="submission" date="2021-08" db="EMBL/GenBank/DDBJ databases">
        <title>The genome sequence of Chitinophaga sp. B61.</title>
        <authorList>
            <person name="Zhang X."/>
        </authorList>
    </citation>
    <scope>NUCLEOTIDE SEQUENCE [LARGE SCALE GENOMIC DNA]</scope>
    <source>
        <strain evidence="5 6">B61</strain>
    </source>
</reference>
<dbReference type="Proteomes" id="UP000812961">
    <property type="component" value="Unassembled WGS sequence"/>
</dbReference>
<evidence type="ECO:0000256" key="1">
    <source>
        <dbReference type="ARBA" id="ARBA00001933"/>
    </source>
</evidence>
<keyword evidence="6" id="KW-1185">Reference proteome</keyword>
<feature type="domain" description="Tryptophan synthase beta chain-like PALP" evidence="4">
    <location>
        <begin position="27"/>
        <end position="302"/>
    </location>
</feature>
<organism evidence="5 6">
    <name type="scientific">Chitinophaga rhizophila</name>
    <dbReference type="NCBI Taxonomy" id="2866212"/>
    <lineage>
        <taxon>Bacteria</taxon>
        <taxon>Pseudomonadati</taxon>
        <taxon>Bacteroidota</taxon>
        <taxon>Chitinophagia</taxon>
        <taxon>Chitinophagales</taxon>
        <taxon>Chitinophagaceae</taxon>
        <taxon>Chitinophaga</taxon>
    </lineage>
</organism>
<protein>
    <submittedName>
        <fullName evidence="5">Pyridoxal-phosphate dependent enzyme</fullName>
    </submittedName>
</protein>
<comment type="cofactor">
    <cofactor evidence="1">
        <name>pyridoxal 5'-phosphate</name>
        <dbReference type="ChEBI" id="CHEBI:597326"/>
    </cofactor>
</comment>
<evidence type="ECO:0000256" key="2">
    <source>
        <dbReference type="ARBA" id="ARBA00008639"/>
    </source>
</evidence>
<dbReference type="Gene3D" id="3.40.50.1100">
    <property type="match status" value="2"/>
</dbReference>
<accession>A0ABS7GB40</accession>
<dbReference type="InterPro" id="IPR027278">
    <property type="entry name" value="ACCD_DCysDesulf"/>
</dbReference>
<keyword evidence="3" id="KW-0663">Pyridoxal phosphate</keyword>
<gene>
    <name evidence="5" type="ORF">K1Y79_06745</name>
</gene>
<evidence type="ECO:0000259" key="4">
    <source>
        <dbReference type="Pfam" id="PF00291"/>
    </source>
</evidence>
<dbReference type="SUPFAM" id="SSF53686">
    <property type="entry name" value="Tryptophan synthase beta subunit-like PLP-dependent enzymes"/>
    <property type="match status" value="1"/>
</dbReference>
<dbReference type="RefSeq" id="WP_220249232.1">
    <property type="nucleotide sequence ID" value="NZ_JAICCF010000001.1"/>
</dbReference>
<evidence type="ECO:0000256" key="3">
    <source>
        <dbReference type="ARBA" id="ARBA00022898"/>
    </source>
</evidence>
<comment type="caution">
    <text evidence="5">The sequence shown here is derived from an EMBL/GenBank/DDBJ whole genome shotgun (WGS) entry which is preliminary data.</text>
</comment>
<dbReference type="InterPro" id="IPR036052">
    <property type="entry name" value="TrpB-like_PALP_sf"/>
</dbReference>
<dbReference type="InterPro" id="IPR001926">
    <property type="entry name" value="TrpB-like_PALP"/>
</dbReference>